<keyword evidence="1" id="KW-0479">Metal-binding</keyword>
<dbReference type="GO" id="GO:0003676">
    <property type="term" value="F:nucleic acid binding"/>
    <property type="evidence" value="ECO:0007669"/>
    <property type="project" value="InterPro"/>
</dbReference>
<dbReference type="Gene3D" id="4.10.60.10">
    <property type="entry name" value="Zinc finger, CCHC-type"/>
    <property type="match status" value="1"/>
</dbReference>
<keyword evidence="1" id="KW-0862">Zinc</keyword>
<sequence>MHKEKPAKHRFECYNCGKRKHFARECLAPKNQQQVHKKPAQNTMLVFNVADESNICSGTEDTAILDSGASAHMTYRKEFFEEYTAYTHKSLII</sequence>
<dbReference type="AlphaFoldDB" id="A0AAU9UN34"/>
<dbReference type="Proteomes" id="UP001153954">
    <property type="component" value="Unassembled WGS sequence"/>
</dbReference>
<dbReference type="Pfam" id="PF00098">
    <property type="entry name" value="zf-CCHC"/>
    <property type="match status" value="1"/>
</dbReference>
<dbReference type="SMART" id="SM00343">
    <property type="entry name" value="ZnF_C2HC"/>
    <property type="match status" value="1"/>
</dbReference>
<keyword evidence="4" id="KW-1185">Reference proteome</keyword>
<keyword evidence="1" id="KW-0863">Zinc-finger</keyword>
<organism evidence="3 4">
    <name type="scientific">Euphydryas editha</name>
    <name type="common">Edith's checkerspot</name>
    <dbReference type="NCBI Taxonomy" id="104508"/>
    <lineage>
        <taxon>Eukaryota</taxon>
        <taxon>Metazoa</taxon>
        <taxon>Ecdysozoa</taxon>
        <taxon>Arthropoda</taxon>
        <taxon>Hexapoda</taxon>
        <taxon>Insecta</taxon>
        <taxon>Pterygota</taxon>
        <taxon>Neoptera</taxon>
        <taxon>Endopterygota</taxon>
        <taxon>Lepidoptera</taxon>
        <taxon>Glossata</taxon>
        <taxon>Ditrysia</taxon>
        <taxon>Papilionoidea</taxon>
        <taxon>Nymphalidae</taxon>
        <taxon>Nymphalinae</taxon>
        <taxon>Euphydryas</taxon>
    </lineage>
</organism>
<reference evidence="3" key="1">
    <citation type="submission" date="2022-03" db="EMBL/GenBank/DDBJ databases">
        <authorList>
            <person name="Tunstrom K."/>
        </authorList>
    </citation>
    <scope>NUCLEOTIDE SEQUENCE</scope>
</reference>
<evidence type="ECO:0000313" key="4">
    <source>
        <dbReference type="Proteomes" id="UP001153954"/>
    </source>
</evidence>
<accession>A0AAU9UN34</accession>
<comment type="caution">
    <text evidence="3">The sequence shown here is derived from an EMBL/GenBank/DDBJ whole genome shotgun (WGS) entry which is preliminary data.</text>
</comment>
<dbReference type="InterPro" id="IPR036875">
    <property type="entry name" value="Znf_CCHC_sf"/>
</dbReference>
<dbReference type="InterPro" id="IPR054722">
    <property type="entry name" value="PolX-like_BBD"/>
</dbReference>
<dbReference type="InterPro" id="IPR001878">
    <property type="entry name" value="Znf_CCHC"/>
</dbReference>
<name>A0AAU9UN34_EUPED</name>
<protein>
    <recommendedName>
        <fullName evidence="2">CCHC-type domain-containing protein</fullName>
    </recommendedName>
</protein>
<feature type="domain" description="CCHC-type" evidence="2">
    <location>
        <begin position="13"/>
        <end position="26"/>
    </location>
</feature>
<evidence type="ECO:0000256" key="1">
    <source>
        <dbReference type="PROSITE-ProRule" id="PRU00047"/>
    </source>
</evidence>
<dbReference type="Pfam" id="PF22936">
    <property type="entry name" value="Pol_BBD"/>
    <property type="match status" value="1"/>
</dbReference>
<dbReference type="PROSITE" id="PS50158">
    <property type="entry name" value="ZF_CCHC"/>
    <property type="match status" value="1"/>
</dbReference>
<proteinExistence type="predicted"/>
<gene>
    <name evidence="3" type="ORF">EEDITHA_LOCUS15627</name>
</gene>
<dbReference type="SUPFAM" id="SSF57756">
    <property type="entry name" value="Retrovirus zinc finger-like domains"/>
    <property type="match status" value="1"/>
</dbReference>
<evidence type="ECO:0000313" key="3">
    <source>
        <dbReference type="EMBL" id="CAH2100810.1"/>
    </source>
</evidence>
<dbReference type="EMBL" id="CAKOGL010000023">
    <property type="protein sequence ID" value="CAH2100810.1"/>
    <property type="molecule type" value="Genomic_DNA"/>
</dbReference>
<evidence type="ECO:0000259" key="2">
    <source>
        <dbReference type="PROSITE" id="PS50158"/>
    </source>
</evidence>
<dbReference type="GO" id="GO:0008270">
    <property type="term" value="F:zinc ion binding"/>
    <property type="evidence" value="ECO:0007669"/>
    <property type="project" value="UniProtKB-KW"/>
</dbReference>